<sequence length="1507" mass="171075">MGPVAMAAYELRLLLLISLGYFVGYSSSKTCYAKNKHPYKLFASKTGYNQIRGFISTEQLYNSECKPVQFYFISRHGTRYPKAKDIKLMRHLLPSIRDRIVDAAANKKGKLCREDVENLKAWQFNVVESQDNTLAPAGENELKEIGMRFRARLLNFITKSNSQHIDLKSSTTNRTHESAKFFVMGLLGVQSTATTSIVNDDSLLRFYKNCQRWKQTVDDNASAAIEATRFRDGSKMKSLLKAVSKRVGLKSNLTAQDVNLIYEACRFEAAWNEDLTSPWCAAFSNDDLKLLEYSEDMKYYYKHGYGHEINYHQACPPVKDIVDKFSSQMLGNSSDASIVLRFSHSGMMLKLLARMGLFKDDPPLTGENYKIQRNRVWRTSHIDSFSTNLALILLNCQNEYQVDAYFQERQIQLPGCTSMPCSMPEFLQTYQGYADNCDVNCLSMCDDGARMIEVKQQDGVVEKVYILNNNVGSSPPVITVDARGLLTTEFRDESSDECSHRHVNDYNEPPAKRAHVEEPFKEMLMEMQKGIMHRLRMIQNKVIDVSNRCQMLEDKMTFVSNQIQTGITTDISKSLKSGCSFETMAQDMHNSIAMSHAGPLITLNSEDDFPDGSWLGDSSNPSQRVRCNVSSSDLVNLNRTCSTPEKMALTLLDYLFDRETQARSNISGMGKHGKSQLDPLMVYGIRCHLVAKFNVTDADWHRIKQNLDSKCRTAFRRKQKGMPLTVKAFRDKWIPQEPTLRIPSTTYIQMVASPNQNGLVSGDDSELTIDAIDLPNGSETINIPVHLHSQPVSLMMEDVGEPQVIHMPEGDIQFVHATAEQIAHFQQNGLQVLSGSIIESVGNLASDSPISTMDLELRLESIELAMPQLTPHVMQLRQAMNRMRSQRKFTDVVIVCGNKSFPAHRLVLVTSSPFFDDLLKQEDGSPTTIEMEDVDEDVMDMVLELMYLGKADVPFAASSMILKTLTTVHLLDIKGGTSYLCRQWLLKGNLTHFRLFWDWADEFNEECVRDTIIEQVALHFNQLPKGLDYFKLAPERMKAILAHPHLSVGKCQDLLVHVILSWINHDPKIRRCFLDKFISYVDVQSLTDPCRQQLVREKPLLQFYCEMKKALKTGGCEPPEAVVGGRGQLAPIVTEEKKLKQAMRKELRKVDMIPRLDLSNDRINQGKWQSGRPTSPRLTTMVDSKYSGNISQKAPSIYAASYASATVAFQEALQDDLCNVLLVAGRGEMNRFMAHIYLPSRGAWSMGQQIPTAAVQKRCSVYCRGYLYFIGGEEITEDAKLANLYVYNVRTGLLCSGPALRVPRSAAGAVNWRHMIFVAGGLNRFNKPMTHVEAFDTQLHMWRLIQPMRFQRHRAGMTVLKGVIYMIGGYTIHCECYHMEKDSFWTELPNLPECYKDLPMIATHHNEHVIAFRDFRPDRVCVLDKDRGDWKMMRTQGTPPENIEDAFTYHGELYAVDMTGKLHVLDLEVLTWDQSVSCPKTLNKVFHITSINLDEVNALNDNVSREF</sequence>
<dbReference type="InterPro" id="IPR018379">
    <property type="entry name" value="BEN_domain"/>
</dbReference>
<keyword evidence="13" id="KW-0472">Membrane</keyword>
<evidence type="ECO:0000256" key="3">
    <source>
        <dbReference type="ARBA" id="ARBA00012976"/>
    </source>
</evidence>
<dbReference type="SUPFAM" id="SSF117281">
    <property type="entry name" value="Kelch motif"/>
    <property type="match status" value="1"/>
</dbReference>
<comment type="catalytic activity">
    <reaction evidence="19">
        <text>(2R)-2,3-bisphosphoglycerate + H2O = (2R)-2-phosphoglycerate + phosphate</text>
        <dbReference type="Rhea" id="RHEA:27381"/>
        <dbReference type="ChEBI" id="CHEBI:15377"/>
        <dbReference type="ChEBI" id="CHEBI:43474"/>
        <dbReference type="ChEBI" id="CHEBI:58248"/>
        <dbReference type="ChEBI" id="CHEBI:58289"/>
        <dbReference type="EC" id="3.1.3.80"/>
    </reaction>
    <physiologicalReaction direction="left-to-right" evidence="19">
        <dbReference type="Rhea" id="RHEA:27382"/>
    </physiologicalReaction>
</comment>
<dbReference type="Pfam" id="PF01344">
    <property type="entry name" value="Kelch_1"/>
    <property type="match status" value="1"/>
</dbReference>
<dbReference type="Pfam" id="PF07707">
    <property type="entry name" value="BACK"/>
    <property type="match status" value="1"/>
</dbReference>
<evidence type="ECO:0000256" key="6">
    <source>
        <dbReference type="ARBA" id="ARBA00022441"/>
    </source>
</evidence>
<dbReference type="SMART" id="SM00612">
    <property type="entry name" value="Kelch"/>
    <property type="match status" value="2"/>
</dbReference>
<keyword evidence="7" id="KW-1003">Cell membrane</keyword>
<comment type="catalytic activity">
    <reaction evidence="17">
        <text>1D-myo-inositol 1,2,4,5,6-pentakisphosphate + H2O = 1D-myo-inositol 1,2,5,6-tetrakisphosphate + phosphate</text>
        <dbReference type="Rhea" id="RHEA:77115"/>
        <dbReference type="ChEBI" id="CHEBI:15377"/>
        <dbReference type="ChEBI" id="CHEBI:43474"/>
        <dbReference type="ChEBI" id="CHEBI:57798"/>
        <dbReference type="ChEBI" id="CHEBI:195535"/>
        <dbReference type="EC" id="3.1.3.62"/>
    </reaction>
    <physiologicalReaction direction="left-to-right" evidence="17">
        <dbReference type="Rhea" id="RHEA:77116"/>
    </physiologicalReaction>
</comment>
<evidence type="ECO:0000256" key="4">
    <source>
        <dbReference type="ARBA" id="ARBA00013040"/>
    </source>
</evidence>
<evidence type="ECO:0000256" key="1">
    <source>
        <dbReference type="ARBA" id="ARBA00004236"/>
    </source>
</evidence>
<evidence type="ECO:0000256" key="14">
    <source>
        <dbReference type="ARBA" id="ARBA00023180"/>
    </source>
</evidence>
<reference evidence="23" key="2">
    <citation type="submission" date="2015-02" db="UniProtKB">
        <authorList>
            <consortium name="EnsemblMetazoa"/>
        </authorList>
    </citation>
    <scope>IDENTIFICATION</scope>
</reference>
<dbReference type="HOGENOM" id="CLU_248392_0_0_1"/>
<keyword evidence="11" id="KW-0378">Hydrolase</keyword>
<comment type="catalytic activity">
    <reaction evidence="18">
        <text>1D-myo-inositol hexakisphosphate + H2O = 1D-myo-inositol 1,2,4,5,6-pentakisphosphate + phosphate</text>
        <dbReference type="Rhea" id="RHEA:16989"/>
        <dbReference type="ChEBI" id="CHEBI:15377"/>
        <dbReference type="ChEBI" id="CHEBI:43474"/>
        <dbReference type="ChEBI" id="CHEBI:57798"/>
        <dbReference type="ChEBI" id="CHEBI:58130"/>
        <dbReference type="EC" id="3.1.3.62"/>
    </reaction>
    <physiologicalReaction direction="left-to-right" evidence="18">
        <dbReference type="Rhea" id="RHEA:16990"/>
    </physiologicalReaction>
</comment>
<evidence type="ECO:0000256" key="18">
    <source>
        <dbReference type="ARBA" id="ARBA00043691"/>
    </source>
</evidence>
<name>T1J676_STRMM</name>
<evidence type="ECO:0000256" key="9">
    <source>
        <dbReference type="ARBA" id="ARBA00022729"/>
    </source>
</evidence>
<dbReference type="SUPFAM" id="SSF54695">
    <property type="entry name" value="POZ domain"/>
    <property type="match status" value="1"/>
</dbReference>
<reference evidence="24" key="1">
    <citation type="submission" date="2011-05" db="EMBL/GenBank/DDBJ databases">
        <authorList>
            <person name="Richards S.R."/>
            <person name="Qu J."/>
            <person name="Jiang H."/>
            <person name="Jhangiani S.N."/>
            <person name="Agravi P."/>
            <person name="Goodspeed R."/>
            <person name="Gross S."/>
            <person name="Mandapat C."/>
            <person name="Jackson L."/>
            <person name="Mathew T."/>
            <person name="Pu L."/>
            <person name="Thornton R."/>
            <person name="Saada N."/>
            <person name="Wilczek-Boney K.B."/>
            <person name="Lee S."/>
            <person name="Kovar C."/>
            <person name="Wu Y."/>
            <person name="Scherer S.E."/>
            <person name="Worley K.C."/>
            <person name="Muzny D.M."/>
            <person name="Gibbs R."/>
        </authorList>
    </citation>
    <scope>NUCLEOTIDE SEQUENCE</scope>
    <source>
        <strain evidence="24">Brora</strain>
    </source>
</reference>
<evidence type="ECO:0000313" key="23">
    <source>
        <dbReference type="EnsemblMetazoa" id="SMAR009143-PA"/>
    </source>
</evidence>
<accession>T1J676</accession>
<evidence type="ECO:0000256" key="7">
    <source>
        <dbReference type="ARBA" id="ARBA00022475"/>
    </source>
</evidence>
<evidence type="ECO:0000256" key="11">
    <source>
        <dbReference type="ARBA" id="ARBA00022801"/>
    </source>
</evidence>
<keyword evidence="12" id="KW-0832">Ubl conjugation</keyword>
<dbReference type="CDD" id="cd18186">
    <property type="entry name" value="BTB_POZ_ZBTB_KLHL-like"/>
    <property type="match status" value="1"/>
</dbReference>
<dbReference type="PROSITE" id="PS50097">
    <property type="entry name" value="BTB"/>
    <property type="match status" value="1"/>
</dbReference>
<dbReference type="EC" id="3.1.3.62" evidence="4"/>
<dbReference type="InterPro" id="IPR011705">
    <property type="entry name" value="BACK"/>
</dbReference>
<dbReference type="eggNOG" id="KOG1382">
    <property type="taxonomic scope" value="Eukaryota"/>
</dbReference>
<evidence type="ECO:0000256" key="16">
    <source>
        <dbReference type="ARBA" id="ARBA00043668"/>
    </source>
</evidence>
<dbReference type="SMART" id="SM01025">
    <property type="entry name" value="BEN"/>
    <property type="match status" value="1"/>
</dbReference>
<keyword evidence="8" id="KW-1017">Isopeptide bond</keyword>
<feature type="signal peptide" evidence="20">
    <location>
        <begin position="1"/>
        <end position="28"/>
    </location>
</feature>
<dbReference type="GO" id="GO:0005886">
    <property type="term" value="C:plasma membrane"/>
    <property type="evidence" value="ECO:0007669"/>
    <property type="project" value="UniProtKB-SubCell"/>
</dbReference>
<dbReference type="EMBL" id="JH431872">
    <property type="status" value="NOT_ANNOTATED_CDS"/>
    <property type="molecule type" value="Genomic_DNA"/>
</dbReference>
<evidence type="ECO:0000256" key="2">
    <source>
        <dbReference type="ARBA" id="ARBA00008422"/>
    </source>
</evidence>
<feature type="domain" description="BEN" evidence="22">
    <location>
        <begin position="622"/>
        <end position="718"/>
    </location>
</feature>
<evidence type="ECO:0000256" key="8">
    <source>
        <dbReference type="ARBA" id="ARBA00022499"/>
    </source>
</evidence>
<evidence type="ECO:0000313" key="24">
    <source>
        <dbReference type="Proteomes" id="UP000014500"/>
    </source>
</evidence>
<dbReference type="STRING" id="126957.T1J676"/>
<evidence type="ECO:0000256" key="15">
    <source>
        <dbReference type="ARBA" id="ARBA00031642"/>
    </source>
</evidence>
<dbReference type="GO" id="GO:0003779">
    <property type="term" value="F:actin binding"/>
    <property type="evidence" value="ECO:0007669"/>
    <property type="project" value="UniProtKB-KW"/>
</dbReference>
<dbReference type="EC" id="3.1.3.80" evidence="3"/>
<proteinExistence type="inferred from homology"/>
<dbReference type="Proteomes" id="UP000014500">
    <property type="component" value="Unassembled WGS sequence"/>
</dbReference>
<dbReference type="InterPro" id="IPR000560">
    <property type="entry name" value="His_Pase_clade-2"/>
</dbReference>
<feature type="chain" id="PRO_5004590224" description="Multiple inositol polyphosphate phosphatase 1" evidence="20">
    <location>
        <begin position="29"/>
        <end position="1507"/>
    </location>
</feature>
<dbReference type="InterPro" id="IPR015915">
    <property type="entry name" value="Kelch-typ_b-propeller"/>
</dbReference>
<dbReference type="PANTHER" id="PTHR20963">
    <property type="entry name" value="MULTIPLE INOSITOL POLYPHOSPHATE PHOSPHATASE-RELATED"/>
    <property type="match status" value="1"/>
</dbReference>
<dbReference type="SMART" id="SM00225">
    <property type="entry name" value="BTB"/>
    <property type="match status" value="1"/>
</dbReference>
<evidence type="ECO:0000256" key="5">
    <source>
        <dbReference type="ARBA" id="ARBA00018097"/>
    </source>
</evidence>
<feature type="domain" description="BTB" evidence="21">
    <location>
        <begin position="890"/>
        <end position="955"/>
    </location>
</feature>
<dbReference type="Pfam" id="PF00328">
    <property type="entry name" value="His_Phos_2"/>
    <property type="match status" value="1"/>
</dbReference>
<dbReference type="Pfam" id="PF00651">
    <property type="entry name" value="BTB"/>
    <property type="match status" value="1"/>
</dbReference>
<evidence type="ECO:0000259" key="21">
    <source>
        <dbReference type="PROSITE" id="PS50097"/>
    </source>
</evidence>
<dbReference type="EnsemblMetazoa" id="SMAR009143-RA">
    <property type="protein sequence ID" value="SMAR009143-PA"/>
    <property type="gene ID" value="SMAR009143"/>
</dbReference>
<dbReference type="GO" id="GO:0003993">
    <property type="term" value="F:acid phosphatase activity"/>
    <property type="evidence" value="ECO:0007669"/>
    <property type="project" value="TreeGrafter"/>
</dbReference>
<dbReference type="PANTHER" id="PTHR20963:SF8">
    <property type="entry name" value="MULTIPLE INOSITOL POLYPHOSPHATE PHOSPHATASE 1"/>
    <property type="match status" value="1"/>
</dbReference>
<evidence type="ECO:0000259" key="22">
    <source>
        <dbReference type="PROSITE" id="PS51457"/>
    </source>
</evidence>
<comment type="subcellular location">
    <subcellularLocation>
        <location evidence="1">Cell membrane</location>
    </subcellularLocation>
</comment>
<dbReference type="CDD" id="cd07061">
    <property type="entry name" value="HP_HAP_like"/>
    <property type="match status" value="1"/>
</dbReference>
<dbReference type="InterPro" id="IPR006652">
    <property type="entry name" value="Kelch_1"/>
</dbReference>
<evidence type="ECO:0000256" key="12">
    <source>
        <dbReference type="ARBA" id="ARBA00022843"/>
    </source>
</evidence>
<keyword evidence="10" id="KW-0677">Repeat</keyword>
<dbReference type="GO" id="GO:0034417">
    <property type="term" value="F:bisphosphoglycerate 3-phosphatase activity"/>
    <property type="evidence" value="ECO:0007669"/>
    <property type="project" value="UniProtKB-EC"/>
</dbReference>
<dbReference type="PROSITE" id="PS51457">
    <property type="entry name" value="BEN"/>
    <property type="match status" value="1"/>
</dbReference>
<organism evidence="23 24">
    <name type="scientific">Strigamia maritima</name>
    <name type="common">European centipede</name>
    <name type="synonym">Geophilus maritimus</name>
    <dbReference type="NCBI Taxonomy" id="126957"/>
    <lineage>
        <taxon>Eukaryota</taxon>
        <taxon>Metazoa</taxon>
        <taxon>Ecdysozoa</taxon>
        <taxon>Arthropoda</taxon>
        <taxon>Myriapoda</taxon>
        <taxon>Chilopoda</taxon>
        <taxon>Pleurostigmophora</taxon>
        <taxon>Geophilomorpha</taxon>
        <taxon>Linotaeniidae</taxon>
        <taxon>Strigamia</taxon>
    </lineage>
</organism>
<dbReference type="Gene3D" id="1.10.10.2590">
    <property type="entry name" value="BEN domain"/>
    <property type="match status" value="1"/>
</dbReference>
<comment type="similarity">
    <text evidence="2">Belongs to the histidine acid phosphatase family. MINPP1 subfamily.</text>
</comment>
<evidence type="ECO:0000256" key="19">
    <source>
        <dbReference type="ARBA" id="ARBA00043832"/>
    </source>
</evidence>
<keyword evidence="14" id="KW-0325">Glycoprotein</keyword>
<evidence type="ECO:0000256" key="20">
    <source>
        <dbReference type="SAM" id="SignalP"/>
    </source>
</evidence>
<dbReference type="GO" id="GO:0052745">
    <property type="term" value="F:inositol phosphate phosphatase activity"/>
    <property type="evidence" value="ECO:0007669"/>
    <property type="project" value="TreeGrafter"/>
</dbReference>
<dbReference type="GO" id="GO:0003677">
    <property type="term" value="F:DNA binding"/>
    <property type="evidence" value="ECO:0007669"/>
    <property type="project" value="InterPro"/>
</dbReference>
<dbReference type="FunFam" id="3.40.50.1240:FF:000014">
    <property type="entry name" value="Multiple inositol polyphosphate phosphatase 1"/>
    <property type="match status" value="1"/>
</dbReference>
<dbReference type="Gene3D" id="3.40.50.1240">
    <property type="entry name" value="Phosphoglycerate mutase-like"/>
    <property type="match status" value="1"/>
</dbReference>
<protein>
    <recommendedName>
        <fullName evidence="5">Multiple inositol polyphosphate phosphatase 1</fullName>
        <ecNumber evidence="4">3.1.3.62</ecNumber>
        <ecNumber evidence="3">3.1.3.80</ecNumber>
    </recommendedName>
    <alternativeName>
        <fullName evidence="15">2,3-bisphosphoglycerate 3-phosphatase</fullName>
    </alternativeName>
</protein>
<keyword evidence="24" id="KW-1185">Reference proteome</keyword>
<dbReference type="InterPro" id="IPR029033">
    <property type="entry name" value="His_PPase_superfam"/>
</dbReference>
<evidence type="ECO:0000256" key="17">
    <source>
        <dbReference type="ARBA" id="ARBA00043671"/>
    </source>
</evidence>
<dbReference type="Gene3D" id="1.25.40.420">
    <property type="match status" value="1"/>
</dbReference>
<dbReference type="Pfam" id="PF10523">
    <property type="entry name" value="BEN"/>
    <property type="match status" value="1"/>
</dbReference>
<evidence type="ECO:0000256" key="10">
    <source>
        <dbReference type="ARBA" id="ARBA00022737"/>
    </source>
</evidence>
<dbReference type="eggNOG" id="KOG4441">
    <property type="taxonomic scope" value="Eukaryota"/>
</dbReference>
<dbReference type="SUPFAM" id="SSF53254">
    <property type="entry name" value="Phosphoglycerate mutase-like"/>
    <property type="match status" value="1"/>
</dbReference>
<dbReference type="InterPro" id="IPR000210">
    <property type="entry name" value="BTB/POZ_dom"/>
</dbReference>
<dbReference type="Gene3D" id="2.120.10.80">
    <property type="entry name" value="Kelch-type beta propeller"/>
    <property type="match status" value="1"/>
</dbReference>
<dbReference type="InterPro" id="IPR011333">
    <property type="entry name" value="SKP1/BTB/POZ_sf"/>
</dbReference>
<keyword evidence="9 20" id="KW-0732">Signal</keyword>
<evidence type="ECO:0000256" key="13">
    <source>
        <dbReference type="ARBA" id="ARBA00023136"/>
    </source>
</evidence>
<comment type="catalytic activity">
    <reaction evidence="16">
        <text>1D-myo-inositol 1,2,5,6-tetrakisphosphate + H2O = 1D-myo-inositol 1,2,6-trisphosphate + phosphate</text>
        <dbReference type="Rhea" id="RHEA:77119"/>
        <dbReference type="ChEBI" id="CHEBI:15377"/>
        <dbReference type="ChEBI" id="CHEBI:43474"/>
        <dbReference type="ChEBI" id="CHEBI:195535"/>
        <dbReference type="ChEBI" id="CHEBI:195537"/>
        <dbReference type="EC" id="3.1.3.62"/>
    </reaction>
    <physiologicalReaction direction="left-to-right" evidence="16">
        <dbReference type="Rhea" id="RHEA:77120"/>
    </physiologicalReaction>
</comment>
<dbReference type="Gene3D" id="3.30.710.10">
    <property type="entry name" value="Potassium Channel Kv1.1, Chain A"/>
    <property type="match status" value="1"/>
</dbReference>
<keyword evidence="6" id="KW-0880">Kelch repeat</keyword>